<sequence>MNKRWIGLFWVAIVLLTGCQPEEQVAPKEPEKAEAQVSPEGRLEEFISHWTAGDFAEIYAEYLTEGTKEAFGEDVYVDWQEQLKEDLDATSISIDYTKPEEEAKWTPEEPADFPIAVDIATVAGPVQFEKTLTLLFENGDWFVEWDPSFIFPQLEEGDKVKTEITKPERGEILDRNGKGIAINGTGYEIGIIPGDFEEDKKDELAKLLNTTPTAIDRQLNQSWVQPDFYVPIAKVAKGNKEKLDKIFAIPGTERREVPLREYPYGKALAHVSGFIGPITAEQLEELKEEGYTAEDLIGRQGLERSLEERLRGEEGVRIVIEKARSADETITAAEKEPKQGDIITLTIDADLQKTVYNAMDGKAGTSAAVNPDTGETLVLASSPGYNPNEFILGMSGSRYSKLQNDPLNPLFTRFAASYAPGSAIKPVIAAIALEAGTLDPDKGMDIKGKTWQKKGWTNYRVARLHDDAPNPVDLNTALVYSDNIYFARQALEMGRETLIEGLESFGFGEELPFEGLNVTTSQISNDGLITSEGQLADTSFGQGQMLTNILYLATMYEPFLNGGMMYKPVLFEEDQKAQVWKEELVSADNAETIRISMRNAVTDGFAKSANLKDIPLAGKTGTAEIKARTTDKGKNHGYFVAYNEDAPDFILAMMIEDIGNDSSDKVAKMAAEVFKERDK</sequence>
<evidence type="ECO:0000259" key="4">
    <source>
        <dbReference type="Pfam" id="PF00905"/>
    </source>
</evidence>
<dbReference type="PANTHER" id="PTHR30627">
    <property type="entry name" value="PEPTIDOGLYCAN D,D-TRANSPEPTIDASE"/>
    <property type="match status" value="1"/>
</dbReference>
<dbReference type="InterPro" id="IPR005311">
    <property type="entry name" value="PBP_dimer"/>
</dbReference>
<dbReference type="Pfam" id="PF05223">
    <property type="entry name" value="MecA_N"/>
    <property type="match status" value="1"/>
</dbReference>
<organism evidence="7 8">
    <name type="scientific">Planococcus shixiaomingii</name>
    <dbReference type="NCBI Taxonomy" id="3058393"/>
    <lineage>
        <taxon>Bacteria</taxon>
        <taxon>Bacillati</taxon>
        <taxon>Bacillota</taxon>
        <taxon>Bacilli</taxon>
        <taxon>Bacillales</taxon>
        <taxon>Caryophanaceae</taxon>
        <taxon>Planococcus</taxon>
    </lineage>
</organism>
<feature type="domain" description="Penicillin-binding protein transpeptidase" evidence="4">
    <location>
        <begin position="365"/>
        <end position="673"/>
    </location>
</feature>
<dbReference type="SUPFAM" id="SSF56601">
    <property type="entry name" value="beta-lactamase/transpeptidase-like"/>
    <property type="match status" value="1"/>
</dbReference>
<keyword evidence="3" id="KW-0472">Membrane</keyword>
<evidence type="ECO:0000256" key="2">
    <source>
        <dbReference type="ARBA" id="ARBA00007171"/>
    </source>
</evidence>
<proteinExistence type="inferred from homology"/>
<dbReference type="Gene3D" id="3.40.710.10">
    <property type="entry name" value="DD-peptidase/beta-lactamase superfamily"/>
    <property type="match status" value="1"/>
</dbReference>
<evidence type="ECO:0000259" key="6">
    <source>
        <dbReference type="Pfam" id="PF05223"/>
    </source>
</evidence>
<dbReference type="Pfam" id="PF00905">
    <property type="entry name" value="Transpeptidase"/>
    <property type="match status" value="1"/>
</dbReference>
<protein>
    <submittedName>
        <fullName evidence="7">Penicillin-binding transpeptidase domain-containing protein</fullName>
    </submittedName>
</protein>
<comment type="subcellular location">
    <subcellularLocation>
        <location evidence="1">Membrane</location>
    </subcellularLocation>
</comment>
<name>A0ABT8N4U9_9BACL</name>
<dbReference type="SUPFAM" id="SSF54427">
    <property type="entry name" value="NTF2-like"/>
    <property type="match status" value="1"/>
</dbReference>
<comment type="caution">
    <text evidence="7">The sequence shown here is derived from an EMBL/GenBank/DDBJ whole genome shotgun (WGS) entry which is preliminary data.</text>
</comment>
<dbReference type="Gene3D" id="3.30.1390.30">
    <property type="entry name" value="Penicillin-binding protein 2a, domain 3"/>
    <property type="match status" value="1"/>
</dbReference>
<evidence type="ECO:0000259" key="5">
    <source>
        <dbReference type="Pfam" id="PF03717"/>
    </source>
</evidence>
<dbReference type="InterPro" id="IPR032710">
    <property type="entry name" value="NTF2-like_dom_sf"/>
</dbReference>
<evidence type="ECO:0000256" key="3">
    <source>
        <dbReference type="ARBA" id="ARBA00023136"/>
    </source>
</evidence>
<evidence type="ECO:0000313" key="8">
    <source>
        <dbReference type="Proteomes" id="UP001172055"/>
    </source>
</evidence>
<feature type="domain" description="NTF2-like N-terminal transpeptidase" evidence="6">
    <location>
        <begin position="38"/>
        <end position="158"/>
    </location>
</feature>
<dbReference type="InterPro" id="IPR050515">
    <property type="entry name" value="Beta-lactam/transpept"/>
</dbReference>
<dbReference type="SUPFAM" id="SSF56519">
    <property type="entry name" value="Penicillin binding protein dimerisation domain"/>
    <property type="match status" value="1"/>
</dbReference>
<dbReference type="PANTHER" id="PTHR30627:SF25">
    <property type="entry name" value="PENICILLIN-BINDING PROTEIN 3"/>
    <property type="match status" value="1"/>
</dbReference>
<dbReference type="Gene3D" id="3.10.450.100">
    <property type="entry name" value="NTF2-like, domain 1"/>
    <property type="match status" value="1"/>
</dbReference>
<dbReference type="Gene3D" id="3.90.1310.10">
    <property type="entry name" value="Penicillin-binding protein 2a (Domain 2)"/>
    <property type="match status" value="1"/>
</dbReference>
<keyword evidence="8" id="KW-1185">Reference proteome</keyword>
<reference evidence="7 8" key="1">
    <citation type="submission" date="2023-06" db="EMBL/GenBank/DDBJ databases">
        <title>Novel species in genus Planococcus.</title>
        <authorList>
            <person name="Ning S."/>
        </authorList>
    </citation>
    <scope>NUCLEOTIDE SEQUENCE [LARGE SCALE GENOMIC DNA]</scope>
    <source>
        <strain evidence="7 8">N028</strain>
    </source>
</reference>
<dbReference type="Pfam" id="PF03717">
    <property type="entry name" value="PBP_dimer"/>
    <property type="match status" value="1"/>
</dbReference>
<dbReference type="Proteomes" id="UP001172055">
    <property type="component" value="Unassembled WGS sequence"/>
</dbReference>
<gene>
    <name evidence="7" type="ORF">QWY14_13930</name>
</gene>
<dbReference type="RefSeq" id="WP_301724477.1">
    <property type="nucleotide sequence ID" value="NZ_JAUJWV010000002.1"/>
</dbReference>
<dbReference type="InterPro" id="IPR007887">
    <property type="entry name" value="MecA_N"/>
</dbReference>
<evidence type="ECO:0000256" key="1">
    <source>
        <dbReference type="ARBA" id="ARBA00004370"/>
    </source>
</evidence>
<accession>A0ABT8N4U9</accession>
<dbReference type="InterPro" id="IPR012338">
    <property type="entry name" value="Beta-lactam/transpept-like"/>
</dbReference>
<dbReference type="InterPro" id="IPR036138">
    <property type="entry name" value="PBP_dimer_sf"/>
</dbReference>
<comment type="similarity">
    <text evidence="2">Belongs to the transpeptidase family.</text>
</comment>
<dbReference type="EMBL" id="JAUJWV010000002">
    <property type="protein sequence ID" value="MDN7242909.1"/>
    <property type="molecule type" value="Genomic_DNA"/>
</dbReference>
<dbReference type="InterPro" id="IPR001460">
    <property type="entry name" value="PCN-bd_Tpept"/>
</dbReference>
<evidence type="ECO:0000313" key="7">
    <source>
        <dbReference type="EMBL" id="MDN7242909.1"/>
    </source>
</evidence>
<dbReference type="PROSITE" id="PS51257">
    <property type="entry name" value="PROKAR_LIPOPROTEIN"/>
    <property type="match status" value="1"/>
</dbReference>
<feature type="domain" description="Penicillin-binding protein dimerisation" evidence="5">
    <location>
        <begin position="165"/>
        <end position="322"/>
    </location>
</feature>